<proteinExistence type="predicted"/>
<evidence type="ECO:0000313" key="3">
    <source>
        <dbReference type="Proteomes" id="UP001152798"/>
    </source>
</evidence>
<keyword evidence="3" id="KW-1185">Reference proteome</keyword>
<name>A0A9P0MTK2_NEZVI</name>
<dbReference type="EMBL" id="OV725082">
    <property type="protein sequence ID" value="CAH1404514.1"/>
    <property type="molecule type" value="Genomic_DNA"/>
</dbReference>
<protein>
    <submittedName>
        <fullName evidence="2">Uncharacterized protein</fullName>
    </submittedName>
</protein>
<dbReference type="AlphaFoldDB" id="A0A9P0MTK2"/>
<organism evidence="2 3">
    <name type="scientific">Nezara viridula</name>
    <name type="common">Southern green stink bug</name>
    <name type="synonym">Cimex viridulus</name>
    <dbReference type="NCBI Taxonomy" id="85310"/>
    <lineage>
        <taxon>Eukaryota</taxon>
        <taxon>Metazoa</taxon>
        <taxon>Ecdysozoa</taxon>
        <taxon>Arthropoda</taxon>
        <taxon>Hexapoda</taxon>
        <taxon>Insecta</taxon>
        <taxon>Pterygota</taxon>
        <taxon>Neoptera</taxon>
        <taxon>Paraneoptera</taxon>
        <taxon>Hemiptera</taxon>
        <taxon>Heteroptera</taxon>
        <taxon>Panheteroptera</taxon>
        <taxon>Pentatomomorpha</taxon>
        <taxon>Pentatomoidea</taxon>
        <taxon>Pentatomidae</taxon>
        <taxon>Pentatominae</taxon>
        <taxon>Nezara</taxon>
    </lineage>
</organism>
<reference evidence="2" key="1">
    <citation type="submission" date="2022-01" db="EMBL/GenBank/DDBJ databases">
        <authorList>
            <person name="King R."/>
        </authorList>
    </citation>
    <scope>NUCLEOTIDE SEQUENCE</scope>
</reference>
<accession>A0A9P0MTK2</accession>
<feature type="region of interest" description="Disordered" evidence="1">
    <location>
        <begin position="1"/>
        <end position="25"/>
    </location>
</feature>
<evidence type="ECO:0000313" key="2">
    <source>
        <dbReference type="EMBL" id="CAH1404514.1"/>
    </source>
</evidence>
<evidence type="ECO:0000256" key="1">
    <source>
        <dbReference type="SAM" id="MobiDB-lite"/>
    </source>
</evidence>
<dbReference type="Proteomes" id="UP001152798">
    <property type="component" value="Chromosome 6"/>
</dbReference>
<gene>
    <name evidence="2" type="ORF">NEZAVI_LOCUS12914</name>
</gene>
<sequence>MEVVNPKKVLNQQETDVESETDQVESSCSKQAKSLENYLYHLACLDPPHFPLLREDSGVDLTPWSTPCRCLQLWYVRNWQEKEDDKVAPNSTNQISFISLPWRSRLSLIVTVVVGRNPSAVGPNQLETVGTTFQYSNSNKN</sequence>